<sequence length="384" mass="46187">MAEILLSDPITLRRCILLECLSGESVWTCFMNFCNKLGNNAIEYQEFEYWFMRFSRKEYELDYNRSQDPPTRNIDNLPLEIMQKVLVDMNVKERLNSALVCKKLYNAVSTLKPPYEDLQVIIKDNSTYLFINHYDYFNYYCNELSEEGYEIGFFPVNAIPLKRYKDKKDYQEEALKDIHAFFNQPRLELKKLNIEKVSDKHWNDFGAIFEKLHQKVKIKEIFICTTDKFEELQILPYINPSFIEKIVLKIDRGTEDRIERIFEMEQCQNVKMIEFRLDFHRLEQFRVENFTKFKRFALQFSCYNRDAEKLMEIVKTLLTSTTLKLVHLDLYYQGRVEPIKTELDKITEEIRGNSSVRKFLIPNSKEYFEIEFIGDTVIRIERKR</sequence>
<dbReference type="OMA" id="RCILLEC"/>
<dbReference type="PROSITE" id="PS50181">
    <property type="entry name" value="FBOX"/>
    <property type="match status" value="1"/>
</dbReference>
<dbReference type="InterPro" id="IPR001810">
    <property type="entry name" value="F-box_dom"/>
</dbReference>
<dbReference type="Proteomes" id="UP000008068">
    <property type="component" value="Unassembled WGS sequence"/>
</dbReference>
<dbReference type="InterPro" id="IPR036047">
    <property type="entry name" value="F-box-like_dom_sf"/>
</dbReference>
<dbReference type="OrthoDB" id="5907392at2759"/>
<dbReference type="Pfam" id="PF00646">
    <property type="entry name" value="F-box"/>
    <property type="match status" value="1"/>
</dbReference>
<dbReference type="SUPFAM" id="SSF81383">
    <property type="entry name" value="F-box domain"/>
    <property type="match status" value="1"/>
</dbReference>
<dbReference type="AlphaFoldDB" id="G0NN10"/>
<dbReference type="Pfam" id="PF01827">
    <property type="entry name" value="FTH"/>
    <property type="match status" value="1"/>
</dbReference>
<dbReference type="InterPro" id="IPR040161">
    <property type="entry name" value="FB224"/>
</dbReference>
<evidence type="ECO:0000313" key="2">
    <source>
        <dbReference type="EMBL" id="EGT34402.1"/>
    </source>
</evidence>
<accession>G0NN10</accession>
<feature type="domain" description="F-box" evidence="1">
    <location>
        <begin position="71"/>
        <end position="118"/>
    </location>
</feature>
<keyword evidence="3" id="KW-1185">Reference proteome</keyword>
<organism evidence="3">
    <name type="scientific">Caenorhabditis brenneri</name>
    <name type="common">Nematode worm</name>
    <dbReference type="NCBI Taxonomy" id="135651"/>
    <lineage>
        <taxon>Eukaryota</taxon>
        <taxon>Metazoa</taxon>
        <taxon>Ecdysozoa</taxon>
        <taxon>Nematoda</taxon>
        <taxon>Chromadorea</taxon>
        <taxon>Rhabditida</taxon>
        <taxon>Rhabditina</taxon>
        <taxon>Rhabditomorpha</taxon>
        <taxon>Rhabditoidea</taxon>
        <taxon>Rhabditidae</taxon>
        <taxon>Peloderinae</taxon>
        <taxon>Caenorhabditis</taxon>
    </lineage>
</organism>
<protein>
    <recommendedName>
        <fullName evidence="1">F-box domain-containing protein</fullName>
    </recommendedName>
</protein>
<dbReference type="CDD" id="cd09917">
    <property type="entry name" value="F-box_SF"/>
    <property type="match status" value="1"/>
</dbReference>
<dbReference type="PANTHER" id="PTHR23015:SF4">
    <property type="entry name" value="DUF38 DOMAIN-CONTAINING PROTEIN-RELATED"/>
    <property type="match status" value="1"/>
</dbReference>
<evidence type="ECO:0000259" key="1">
    <source>
        <dbReference type="PROSITE" id="PS50181"/>
    </source>
</evidence>
<gene>
    <name evidence="2" type="ORF">CAEBREN_20419</name>
</gene>
<evidence type="ECO:0000313" key="3">
    <source>
        <dbReference type="Proteomes" id="UP000008068"/>
    </source>
</evidence>
<name>G0NN10_CAEBE</name>
<reference evidence="3" key="1">
    <citation type="submission" date="2011-07" db="EMBL/GenBank/DDBJ databases">
        <authorList>
            <consortium name="Caenorhabditis brenneri Sequencing and Analysis Consortium"/>
            <person name="Wilson R.K."/>
        </authorList>
    </citation>
    <scope>NUCLEOTIDE SEQUENCE [LARGE SCALE GENOMIC DNA]</scope>
    <source>
        <strain evidence="3">PB2801</strain>
    </source>
</reference>
<dbReference type="SMART" id="SM00256">
    <property type="entry name" value="FBOX"/>
    <property type="match status" value="1"/>
</dbReference>
<dbReference type="STRING" id="135651.G0NN10"/>
<proteinExistence type="predicted"/>
<dbReference type="GO" id="GO:0045087">
    <property type="term" value="P:innate immune response"/>
    <property type="evidence" value="ECO:0007669"/>
    <property type="project" value="TreeGrafter"/>
</dbReference>
<dbReference type="HOGENOM" id="CLU_030831_3_3_1"/>
<dbReference type="InterPro" id="IPR002900">
    <property type="entry name" value="DUF38/FTH_CAE_spp"/>
</dbReference>
<dbReference type="InParanoid" id="G0NN10"/>
<dbReference type="EMBL" id="GL379912">
    <property type="protein sequence ID" value="EGT34402.1"/>
    <property type="molecule type" value="Genomic_DNA"/>
</dbReference>
<dbReference type="Pfam" id="PF17906">
    <property type="entry name" value="HTH_48"/>
    <property type="match status" value="1"/>
</dbReference>
<dbReference type="eggNOG" id="ENOG502TJV3">
    <property type="taxonomic scope" value="Eukaryota"/>
</dbReference>
<dbReference type="InterPro" id="IPR041426">
    <property type="entry name" value="Mos1_HTH"/>
</dbReference>
<dbReference type="PANTHER" id="PTHR23015">
    <property type="entry name" value="UNCHARACTERIZED C.ELEGANS PROTEIN"/>
    <property type="match status" value="1"/>
</dbReference>